<dbReference type="Pfam" id="PF08707">
    <property type="entry name" value="PriCT_2"/>
    <property type="match status" value="1"/>
</dbReference>
<proteinExistence type="predicted"/>
<dbReference type="Proteomes" id="UP001315278">
    <property type="component" value="Unassembled WGS sequence"/>
</dbReference>
<evidence type="ECO:0000313" key="4">
    <source>
        <dbReference type="Proteomes" id="UP001315278"/>
    </source>
</evidence>
<feature type="region of interest" description="Disordered" evidence="1">
    <location>
        <begin position="852"/>
        <end position="876"/>
    </location>
</feature>
<dbReference type="InterPro" id="IPR025048">
    <property type="entry name" value="DUF3987"/>
</dbReference>
<feature type="region of interest" description="Disordered" evidence="1">
    <location>
        <begin position="1"/>
        <end position="54"/>
    </location>
</feature>
<evidence type="ECO:0000256" key="1">
    <source>
        <dbReference type="SAM" id="MobiDB-lite"/>
    </source>
</evidence>
<dbReference type="InterPro" id="IPR014819">
    <property type="entry name" value="PriCT_2"/>
</dbReference>
<name>A0ABS5FL75_9BRAD</name>
<protein>
    <submittedName>
        <fullName evidence="3">DUF3987 domain-containing protein</fullName>
    </submittedName>
</protein>
<keyword evidence="4" id="KW-1185">Reference proteome</keyword>
<dbReference type="RefSeq" id="WP_212493388.1">
    <property type="nucleotide sequence ID" value="NZ_JAFCJH010000019.1"/>
</dbReference>
<accession>A0ABS5FL75</accession>
<organism evidence="3 4">
    <name type="scientific">Bradyrhizobium jicamae</name>
    <dbReference type="NCBI Taxonomy" id="280332"/>
    <lineage>
        <taxon>Bacteria</taxon>
        <taxon>Pseudomonadati</taxon>
        <taxon>Pseudomonadota</taxon>
        <taxon>Alphaproteobacteria</taxon>
        <taxon>Hyphomicrobiales</taxon>
        <taxon>Nitrobacteraceae</taxon>
        <taxon>Bradyrhizobium</taxon>
    </lineage>
</organism>
<reference evidence="4" key="1">
    <citation type="journal article" date="2021" name="ISME J.">
        <title>Evolutionary origin and ecological implication of a unique nif island in free-living Bradyrhizobium lineages.</title>
        <authorList>
            <person name="Tao J."/>
        </authorList>
    </citation>
    <scope>NUCLEOTIDE SEQUENCE [LARGE SCALE GENOMIC DNA]</scope>
    <source>
        <strain evidence="4">SZCCT0434</strain>
    </source>
</reference>
<evidence type="ECO:0000259" key="2">
    <source>
        <dbReference type="Pfam" id="PF08707"/>
    </source>
</evidence>
<feature type="domain" description="Primase C-terminal 2" evidence="2">
    <location>
        <begin position="297"/>
        <end position="373"/>
    </location>
</feature>
<gene>
    <name evidence="3" type="ORF">JQ615_19300</name>
</gene>
<dbReference type="EMBL" id="JAFCJH010000019">
    <property type="protein sequence ID" value="MBR0797539.1"/>
    <property type="molecule type" value="Genomic_DNA"/>
</dbReference>
<comment type="caution">
    <text evidence="3">The sequence shown here is derived from an EMBL/GenBank/DDBJ whole genome shotgun (WGS) entry which is preliminary data.</text>
</comment>
<evidence type="ECO:0000313" key="3">
    <source>
        <dbReference type="EMBL" id="MBR0797539.1"/>
    </source>
</evidence>
<sequence length="876" mass="95989">MTFHSNLNNHDAAWAPGGRASEVPITGRGANPLEDEPATPPGGDEKVSGPEFPNPDVVQLKRFHAALFKNADGGWLLLRAFEHGTQRPLFSANASIHNGDPQLISVVAERARQAAAWLKPAVFCPPVATFLTGENAAADNLQNGLTLSAECDEAPNAARERLTRLLGGATIATHSGGEWTNPDTGEIEPKVHLHWRLAKPTRTPQEHARLKEARSLMAQLTGADTTNINSVHPIRWPGSWHAKGTARLATIVSETDNEIDLTEALEILRDEAGSTLFGSQNPQGAKEKIAADPQDVARALEVIPNENLRWDDWNYVGMATWGATGGGDEGGKLFADWSAKSSKNDPEATAARWQHYYSSPPTRLGFGTLVYLARQHSPGWMPGGQPAEPNADPVDLWGKFDPPTLPRGILPDVIERFAFEQGRDMGADMAGIAVGALAVCAAAIPDRIKLQVKRHNTGWMESARIWVALVGPPSTKKSPIMSAASRPLRRIDVELARKYVEERSRYESLTRDEKAQTPPPKQTRLLLQDTTIEAAQEVLKDSPDGVLCYQDEMSGWFGSMDKYSSGRGAAKDRSFWLEAYNGGQYAVNRVQRGVLCIENLSVSLLGGIQPEPIRKIAEESVDDGLLQRLLPVVLKPAVEGRDEQASSIVSEYASLVDRLHHLDNPMVGGVLNPQSLRFDEGGQNYRQELESKHLELGQSLETVNRKLAAHIGKYDGIFARLCVIWHCVESEPGRLSSDITEATARRVGAFLHGFLLRHAVAFYSSVLGLSDDHDRLTAVAGHILAQKLDKITNRDIQRGSRTMRGLDKRETETVFEQLDALGWINRTPSPYKGTPPHWSVNPAVHTKFAERAKAESDRRARDRKKLAAMFGEGAAG</sequence>
<dbReference type="Pfam" id="PF13148">
    <property type="entry name" value="DUF3987"/>
    <property type="match status" value="1"/>
</dbReference>